<dbReference type="InterPro" id="IPR051055">
    <property type="entry name" value="PIF1_helicase"/>
</dbReference>
<feature type="compositionally biased region" description="Polar residues" evidence="2">
    <location>
        <begin position="894"/>
        <end position="910"/>
    </location>
</feature>
<dbReference type="EC" id="5.6.2.3" evidence="1"/>
<evidence type="ECO:0000313" key="6">
    <source>
        <dbReference type="Proteomes" id="UP000001056"/>
    </source>
</evidence>
<keyword evidence="1" id="KW-0547">Nucleotide-binding</keyword>
<dbReference type="VEuPathDB" id="FungiDB:CHGG_03774"/>
<keyword evidence="1" id="KW-0233">DNA recombination</keyword>
<dbReference type="SUPFAM" id="SSF53098">
    <property type="entry name" value="Ribonuclease H-like"/>
    <property type="match status" value="1"/>
</dbReference>
<dbReference type="GeneID" id="4391839"/>
<keyword evidence="1" id="KW-0378">Hydrolase</keyword>
<dbReference type="GO" id="GO:0006281">
    <property type="term" value="P:DNA repair"/>
    <property type="evidence" value="ECO:0007669"/>
    <property type="project" value="UniProtKB-KW"/>
</dbReference>
<proteinExistence type="inferred from homology"/>
<dbReference type="GO" id="GO:0000723">
    <property type="term" value="P:telomere maintenance"/>
    <property type="evidence" value="ECO:0007669"/>
    <property type="project" value="InterPro"/>
</dbReference>
<organism evidence="5 6">
    <name type="scientific">Chaetomium globosum (strain ATCC 6205 / CBS 148.51 / DSM 1962 / NBRC 6347 / NRRL 1970)</name>
    <name type="common">Soil fungus</name>
    <dbReference type="NCBI Taxonomy" id="306901"/>
    <lineage>
        <taxon>Eukaryota</taxon>
        <taxon>Fungi</taxon>
        <taxon>Dikarya</taxon>
        <taxon>Ascomycota</taxon>
        <taxon>Pezizomycotina</taxon>
        <taxon>Sordariomycetes</taxon>
        <taxon>Sordariomycetidae</taxon>
        <taxon>Sordariales</taxon>
        <taxon>Chaetomiaceae</taxon>
        <taxon>Chaetomium</taxon>
    </lineage>
</organism>
<feature type="domain" description="DNA helicase Pif1-like DEAD-box helicase" evidence="3">
    <location>
        <begin position="204"/>
        <end position="341"/>
    </location>
</feature>
<evidence type="ECO:0000259" key="4">
    <source>
        <dbReference type="Pfam" id="PF21530"/>
    </source>
</evidence>
<dbReference type="InterPro" id="IPR012337">
    <property type="entry name" value="RNaseH-like_sf"/>
</dbReference>
<dbReference type="STRING" id="306901.Q2H372"/>
<dbReference type="Gene3D" id="3.40.50.300">
    <property type="entry name" value="P-loop containing nucleotide triphosphate hydrolases"/>
    <property type="match status" value="1"/>
</dbReference>
<dbReference type="Proteomes" id="UP000001056">
    <property type="component" value="Unassembled WGS sequence"/>
</dbReference>
<dbReference type="InterPro" id="IPR027417">
    <property type="entry name" value="P-loop_NTPase"/>
</dbReference>
<evidence type="ECO:0000259" key="3">
    <source>
        <dbReference type="Pfam" id="PF05970"/>
    </source>
</evidence>
<keyword evidence="1" id="KW-0067">ATP-binding</keyword>
<keyword evidence="1" id="KW-0227">DNA damage</keyword>
<dbReference type="Gene3D" id="3.30.420.10">
    <property type="entry name" value="Ribonuclease H-like superfamily/Ribonuclease H"/>
    <property type="match status" value="1"/>
</dbReference>
<dbReference type="RefSeq" id="XP_001222988.1">
    <property type="nucleotide sequence ID" value="XM_001222987.1"/>
</dbReference>
<dbReference type="AlphaFoldDB" id="Q2H372"/>
<dbReference type="GO" id="GO:0003676">
    <property type="term" value="F:nucleic acid binding"/>
    <property type="evidence" value="ECO:0007669"/>
    <property type="project" value="InterPro"/>
</dbReference>
<feature type="region of interest" description="Disordered" evidence="2">
    <location>
        <begin position="54"/>
        <end position="83"/>
    </location>
</feature>
<dbReference type="InParanoid" id="Q2H372"/>
<feature type="region of interest" description="Disordered" evidence="2">
    <location>
        <begin position="892"/>
        <end position="911"/>
    </location>
</feature>
<sequence>MSTRSAFGSGSNAFTKYTPIHLDIALLITGKMGPFRQLGALLGRRKAAILAPETTSAPTKRRKGAASKIGAAKRPTTEPASVDHLGRPLSEAALATAREYWNFQRQFDSYSGGDKGTKHSSQPIDLLLQLAQSRRAYTRHVLGVTELESGTRTYEPPYVGPLTVDDLAAIAPSPPAAPEVQLAQPDQASEPVLCPEQLEVVELAANGRNIFYTGSAGCGKSTVLHAAKKRLRSMGKNVQVLAPTGKAALAINGMTTWTYAGWTPGHHKRPLKELEEAVLGCAIQERFEKTDTLIIDEISMVENLHLERLNAVMKSARGDDSPFGGVQVIVTGDFCQLPPVKPFQHCITCGSDLIPTEEEEETIHRCPNCEREYHDSDKWAFRSKAWAECNFVHVHLKSIHRQSDPGFISLLQKCRLGIPFTQDEVDTLMAPRSVGTDAIKLFPTRDEVRRTNEEAFARLKNRPHSYTCLDEFVWNEDEHPYLESKSQTNLDNSLVALNEHRFEPRIEFKIGMLVVLLINLDLSEGLCNGSQGTIIGFERYDEKTPPRSRHRKYIATREEQLQLFVEKQLQDRRKLYWPIVRFINGITRTIEPECEVHELGYHRPYSLLCRTQIPLAAAWAMSVHKSQGMTLDRAVVNLSRAFAQGQVKCSLSRVSIAVVEAEASIYPVRERHAQAAASLWINIHTLPGTHPLAMKKVRTTVRFVSPLQKIARVAEGVRVDRMETIQEYAVPPWVPRLRPTLEADRGKAAEMVNKISGIVIATSSSVKKGIVGMGGLARDTLFNRTSETVTNYAVVLGTREEQNPYTAELAAIAMALEKLPASICHRHITVITRNQSALAAVGRPRQQSSQSIIRQIYDLARLHRQKRNSVTFLWIPAEIDFALGSDAKAAAQRASKQGRTPDSQMPQAKSTAMRLAMERQRATRVLPVGVGKFSKAMDAALPGKHTRDLYDKLKRREACVLAQL</sequence>
<accession>Q2H372</accession>
<comment type="cofactor">
    <cofactor evidence="1">
        <name>Mg(2+)</name>
        <dbReference type="ChEBI" id="CHEBI:18420"/>
    </cofactor>
</comment>
<dbReference type="CDD" id="cd18809">
    <property type="entry name" value="SF1_C_RecD"/>
    <property type="match status" value="1"/>
</dbReference>
<dbReference type="InterPro" id="IPR010285">
    <property type="entry name" value="DNA_helicase_pif1-like_DEAD"/>
</dbReference>
<dbReference type="Pfam" id="PF05970">
    <property type="entry name" value="PIF1"/>
    <property type="match status" value="1"/>
</dbReference>
<dbReference type="HOGENOM" id="CLU_306946_0_0_1"/>
<keyword evidence="1" id="KW-0347">Helicase</keyword>
<gene>
    <name evidence="5" type="ORF">CHGG_03774</name>
</gene>
<evidence type="ECO:0000313" key="5">
    <source>
        <dbReference type="EMBL" id="EAQ87155.1"/>
    </source>
</evidence>
<dbReference type="Pfam" id="PF21530">
    <property type="entry name" value="Pif1_2B_dom"/>
    <property type="match status" value="1"/>
</dbReference>
<dbReference type="eggNOG" id="KOG0987">
    <property type="taxonomic scope" value="Eukaryota"/>
</dbReference>
<dbReference type="GO" id="GO:0005524">
    <property type="term" value="F:ATP binding"/>
    <property type="evidence" value="ECO:0007669"/>
    <property type="project" value="UniProtKB-KW"/>
</dbReference>
<dbReference type="OrthoDB" id="5243754at2759"/>
<dbReference type="GO" id="GO:0016887">
    <property type="term" value="F:ATP hydrolysis activity"/>
    <property type="evidence" value="ECO:0007669"/>
    <property type="project" value="RHEA"/>
</dbReference>
<evidence type="ECO:0000256" key="1">
    <source>
        <dbReference type="RuleBase" id="RU363044"/>
    </source>
</evidence>
<reference evidence="6" key="1">
    <citation type="journal article" date="2015" name="Genome Announc.">
        <title>Draft genome sequence of the cellulolytic fungus Chaetomium globosum.</title>
        <authorList>
            <person name="Cuomo C.A."/>
            <person name="Untereiner W.A."/>
            <person name="Ma L.-J."/>
            <person name="Grabherr M."/>
            <person name="Birren B.W."/>
        </authorList>
    </citation>
    <scope>NUCLEOTIDE SEQUENCE [LARGE SCALE GENOMIC DNA]</scope>
    <source>
        <strain evidence="6">ATCC 6205 / CBS 148.51 / DSM 1962 / NBRC 6347 / NRRL 1970</strain>
    </source>
</reference>
<dbReference type="GO" id="GO:0043139">
    <property type="term" value="F:5'-3' DNA helicase activity"/>
    <property type="evidence" value="ECO:0007669"/>
    <property type="project" value="UniProtKB-EC"/>
</dbReference>
<keyword evidence="1" id="KW-0234">DNA repair</keyword>
<dbReference type="PANTHER" id="PTHR47642">
    <property type="entry name" value="ATP-DEPENDENT DNA HELICASE"/>
    <property type="match status" value="1"/>
</dbReference>
<dbReference type="GO" id="GO:0006310">
    <property type="term" value="P:DNA recombination"/>
    <property type="evidence" value="ECO:0007669"/>
    <property type="project" value="UniProtKB-KW"/>
</dbReference>
<dbReference type="EMBL" id="CH408032">
    <property type="protein sequence ID" value="EAQ87155.1"/>
    <property type="molecule type" value="Genomic_DNA"/>
</dbReference>
<comment type="catalytic activity">
    <reaction evidence="1">
        <text>ATP + H2O = ADP + phosphate + H(+)</text>
        <dbReference type="Rhea" id="RHEA:13065"/>
        <dbReference type="ChEBI" id="CHEBI:15377"/>
        <dbReference type="ChEBI" id="CHEBI:15378"/>
        <dbReference type="ChEBI" id="CHEBI:30616"/>
        <dbReference type="ChEBI" id="CHEBI:43474"/>
        <dbReference type="ChEBI" id="CHEBI:456216"/>
        <dbReference type="EC" id="5.6.2.3"/>
    </reaction>
</comment>
<comment type="similarity">
    <text evidence="1">Belongs to the helicase family.</text>
</comment>
<dbReference type="InterPro" id="IPR049163">
    <property type="entry name" value="Pif1-like_2B_dom"/>
</dbReference>
<evidence type="ECO:0000256" key="2">
    <source>
        <dbReference type="SAM" id="MobiDB-lite"/>
    </source>
</evidence>
<protein>
    <recommendedName>
        <fullName evidence="1">ATP-dependent DNA helicase</fullName>
        <ecNumber evidence="1">5.6.2.3</ecNumber>
    </recommendedName>
</protein>
<dbReference type="PANTHER" id="PTHR47642:SF7">
    <property type="entry name" value="ATP-DEPENDENT DNA HELICASE PIF1"/>
    <property type="match status" value="1"/>
</dbReference>
<name>Q2H372_CHAGB</name>
<dbReference type="SUPFAM" id="SSF52540">
    <property type="entry name" value="P-loop containing nucleoside triphosphate hydrolases"/>
    <property type="match status" value="2"/>
</dbReference>
<keyword evidence="6" id="KW-1185">Reference proteome</keyword>
<feature type="domain" description="DNA helicase Pif1-like 2B" evidence="4">
    <location>
        <begin position="507"/>
        <end position="537"/>
    </location>
</feature>
<dbReference type="InterPro" id="IPR036397">
    <property type="entry name" value="RNaseH_sf"/>
</dbReference>